<name>A0A2B4RQ79_STYPI</name>
<keyword evidence="8" id="KW-1185">Reference proteome</keyword>
<evidence type="ECO:0000259" key="5">
    <source>
        <dbReference type="PROSITE" id="PS50086"/>
    </source>
</evidence>
<dbReference type="InterPro" id="IPR037745">
    <property type="entry name" value="SGSM1/2"/>
</dbReference>
<dbReference type="Pfam" id="PF12068">
    <property type="entry name" value="PH_RBD"/>
    <property type="match status" value="1"/>
</dbReference>
<reference evidence="8" key="1">
    <citation type="journal article" date="2017" name="bioRxiv">
        <title>Comparative analysis of the genomes of Stylophora pistillata and Acropora digitifera provides evidence for extensive differences between species of corals.</title>
        <authorList>
            <person name="Voolstra C.R."/>
            <person name="Li Y."/>
            <person name="Liew Y.J."/>
            <person name="Baumgarten S."/>
            <person name="Zoccola D."/>
            <person name="Flot J.-F."/>
            <person name="Tambutte S."/>
            <person name="Allemand D."/>
            <person name="Aranda M."/>
        </authorList>
    </citation>
    <scope>NUCLEOTIDE SEQUENCE [LARGE SCALE GENOMIC DNA]</scope>
</reference>
<feature type="domain" description="RUN" evidence="6">
    <location>
        <begin position="71"/>
        <end position="239"/>
    </location>
</feature>
<dbReference type="Gene3D" id="1.10.472.80">
    <property type="entry name" value="Ypt/Rab-GAP domain of gyp1p, domain 3"/>
    <property type="match status" value="1"/>
</dbReference>
<feature type="domain" description="Rab-GAP TBC" evidence="5">
    <location>
        <begin position="610"/>
        <end position="987"/>
    </location>
</feature>
<feature type="coiled-coil region" evidence="3">
    <location>
        <begin position="40"/>
        <end position="67"/>
    </location>
</feature>
<dbReference type="PROSITE" id="PS50086">
    <property type="entry name" value="TBC_RABGAP"/>
    <property type="match status" value="1"/>
</dbReference>
<dbReference type="InterPro" id="IPR035969">
    <property type="entry name" value="Rab-GAP_TBC_sf"/>
</dbReference>
<feature type="compositionally biased region" description="Basic and acidic residues" evidence="4">
    <location>
        <begin position="124"/>
        <end position="137"/>
    </location>
</feature>
<dbReference type="Gene3D" id="2.30.29.230">
    <property type="match status" value="1"/>
</dbReference>
<dbReference type="AlphaFoldDB" id="A0A2B4RQ79"/>
<evidence type="ECO:0000313" key="7">
    <source>
        <dbReference type="EMBL" id="PFX19336.1"/>
    </source>
</evidence>
<dbReference type="CDD" id="cd17687">
    <property type="entry name" value="RUN_SGSM1_like"/>
    <property type="match status" value="1"/>
</dbReference>
<evidence type="ECO:0000259" key="6">
    <source>
        <dbReference type="PROSITE" id="PS50826"/>
    </source>
</evidence>
<feature type="region of interest" description="Disordered" evidence="4">
    <location>
        <begin position="124"/>
        <end position="144"/>
    </location>
</feature>
<evidence type="ECO:0000256" key="4">
    <source>
        <dbReference type="SAM" id="MobiDB-lite"/>
    </source>
</evidence>
<organism evidence="7 8">
    <name type="scientific">Stylophora pistillata</name>
    <name type="common">Smooth cauliflower coral</name>
    <dbReference type="NCBI Taxonomy" id="50429"/>
    <lineage>
        <taxon>Eukaryota</taxon>
        <taxon>Metazoa</taxon>
        <taxon>Cnidaria</taxon>
        <taxon>Anthozoa</taxon>
        <taxon>Hexacorallia</taxon>
        <taxon>Scleractinia</taxon>
        <taxon>Astrocoeniina</taxon>
        <taxon>Pocilloporidae</taxon>
        <taxon>Stylophora</taxon>
    </lineage>
</organism>
<comment type="caution">
    <text evidence="7">The sequence shown here is derived from an EMBL/GenBank/DDBJ whole genome shotgun (WGS) entry which is preliminary data.</text>
</comment>
<dbReference type="Pfam" id="PF02759">
    <property type="entry name" value="RUN"/>
    <property type="match status" value="1"/>
</dbReference>
<dbReference type="Gene3D" id="1.10.8.270">
    <property type="entry name" value="putative rabgap domain of human tbc1 domain family member 14 like domains"/>
    <property type="match status" value="1"/>
</dbReference>
<feature type="region of interest" description="Disordered" evidence="4">
    <location>
        <begin position="775"/>
        <end position="805"/>
    </location>
</feature>
<dbReference type="PANTHER" id="PTHR22957:SF502">
    <property type="entry name" value="SMALL G PROTEIN SIGNALING MODULATOR 2-RELATED"/>
    <property type="match status" value="1"/>
</dbReference>
<dbReference type="FunFam" id="1.10.472.80:FF:000004">
    <property type="entry name" value="Small G protein signaling modulator 1"/>
    <property type="match status" value="1"/>
</dbReference>
<comment type="similarity">
    <text evidence="2">Belongs to the RUTBC family.</text>
</comment>
<dbReference type="InterPro" id="IPR021935">
    <property type="entry name" value="SGSM1/2_RBD"/>
</dbReference>
<dbReference type="SUPFAM" id="SSF47923">
    <property type="entry name" value="Ypt/Rab-GAP domain of gyp1p"/>
    <property type="match status" value="2"/>
</dbReference>
<dbReference type="SMART" id="SM00164">
    <property type="entry name" value="TBC"/>
    <property type="match status" value="1"/>
</dbReference>
<keyword evidence="1" id="KW-0343">GTPase activation</keyword>
<dbReference type="InterPro" id="IPR000195">
    <property type="entry name" value="Rab-GAP-TBC_dom"/>
</dbReference>
<dbReference type="OrthoDB" id="10264062at2759"/>
<dbReference type="FunFam" id="1.10.8.270:FF:000064">
    <property type="entry name" value="Small G protein-signaling modulator 1b"/>
    <property type="match status" value="1"/>
</dbReference>
<accession>A0A2B4RQ79</accession>
<evidence type="ECO:0000256" key="3">
    <source>
        <dbReference type="SAM" id="Coils"/>
    </source>
</evidence>
<dbReference type="PROSITE" id="PS50826">
    <property type="entry name" value="RUN"/>
    <property type="match status" value="1"/>
</dbReference>
<feature type="compositionally biased region" description="Polar residues" evidence="4">
    <location>
        <begin position="786"/>
        <end position="803"/>
    </location>
</feature>
<evidence type="ECO:0000256" key="2">
    <source>
        <dbReference type="ARBA" id="ARBA00034124"/>
    </source>
</evidence>
<sequence>MNALLFQFIQPNRKRREKTLFGDMDEEDPAVLRKAKMAPSKDAEVRKKLLENLKKEVKQLMEEAVTRKFIHADSSSITSLCGAVEAGIAHGLKKRAAGLLPAQDTQAVLEKLARLSEPAAELVKKLSGEEEKNKDGTKNTSAGSAESPLLKLKFNFSTLNGSSRKINGYNISGHCGKFLWIRIALLEKLLGKIVEDLQNNASQFYEPEALLSDPADGKIFIELLDGPSALDFSKMKTPDSYWTDPTADELVQRHRIHSGLCQQSPTTPTSQRPQLGVTKASYDENLAVAPLLAREHIESLHQNSHAALLYGKNNVYLEPHEEHPIAGYLSLHKSNESLLLKWTPNKLMSGSCEREKSQFWDYALTVNLNDVVYIHCHQHGVYGVVILIGQDGVQRPPIRFPTTGSLLSFLNCLENGLHPHGELDPPLFNPRSKGLALPSLKKPLSGSNLPLMSFSKGENTNQDYVFRLVSGTKPDVVVSKEMDRWSSQKSFKKQGGLPWRRQDLSSRLQSSFRRNQKQSSPHTRECLSTACETMRRQITLRAFNGWLSYVRHLKTVRTHLLWLVNHSNTNSEENGVDYTQGLTEQIWRSMCSSGKVNDEDEVKKYVYFGGVEHSLRKEVWPYLLGHYKFGSTPEDRQATDKAANEEFRYIMEEWKEVEKVIRQLEKEQEMDGISMDSTGSRDEVYEQLEMISSGLEKSENFNRQRVSIEEPEIEGLDEVTKARLMNGQLIIPPKNSDDVESGCCSDCGEDNGKFVSISRTCQRCSKRFHSAVELNGNGTGHVPNGHDSTYSATNVPEESQQTSHDTDTEIPVFCKQCSQGSTGSRASCSYSTELLDDFGLNLHRIEKDVLRCDRNYPYFTHENLNKLRNVISSYVWKTLDVGYVQGMCDLVAPLLVVFDNEAITYSCFVDLMQRMNNNFPHGGAMDTHFANMRSLIQILDPEMFEHLQQNGDLTHFYFCYRWFLLDFKRELLYEDVFVVWEIIWSARHLASEHFVLFIALALLQFYRDIILDNKMDFTDIIKFFNEMAERHDARAALKVARGLVARVQDLIKNQ</sequence>
<dbReference type="EMBL" id="LSMT01000365">
    <property type="protein sequence ID" value="PFX19336.1"/>
    <property type="molecule type" value="Genomic_DNA"/>
</dbReference>
<evidence type="ECO:0000256" key="1">
    <source>
        <dbReference type="ARBA" id="ARBA00022468"/>
    </source>
</evidence>
<dbReference type="SUPFAM" id="SSF140741">
    <property type="entry name" value="RUN domain-like"/>
    <property type="match status" value="1"/>
</dbReference>
<dbReference type="Gene3D" id="1.20.58.900">
    <property type="match status" value="1"/>
</dbReference>
<dbReference type="GO" id="GO:0005096">
    <property type="term" value="F:GTPase activator activity"/>
    <property type="evidence" value="ECO:0007669"/>
    <property type="project" value="UniProtKB-KW"/>
</dbReference>
<gene>
    <name evidence="7" type="primary">Sgsm2</name>
    <name evidence="7" type="ORF">AWC38_SpisGene16245</name>
</gene>
<proteinExistence type="inferred from homology"/>
<protein>
    <submittedName>
        <fullName evidence="7">Small G protein signaling modulator 2</fullName>
    </submittedName>
</protein>
<dbReference type="CDD" id="cd15784">
    <property type="entry name" value="PH_RUTBC"/>
    <property type="match status" value="1"/>
</dbReference>
<keyword evidence="3" id="KW-0175">Coiled coil</keyword>
<dbReference type="Proteomes" id="UP000225706">
    <property type="component" value="Unassembled WGS sequence"/>
</dbReference>
<dbReference type="SMART" id="SM00593">
    <property type="entry name" value="RUN"/>
    <property type="match status" value="1"/>
</dbReference>
<dbReference type="InterPro" id="IPR004012">
    <property type="entry name" value="Run_dom"/>
</dbReference>
<dbReference type="GO" id="GO:0031410">
    <property type="term" value="C:cytoplasmic vesicle"/>
    <property type="evidence" value="ECO:0007669"/>
    <property type="project" value="UniProtKB-ARBA"/>
</dbReference>
<dbReference type="Pfam" id="PF00566">
    <property type="entry name" value="RabGAP-TBC"/>
    <property type="match status" value="1"/>
</dbReference>
<dbReference type="PANTHER" id="PTHR22957">
    <property type="entry name" value="TBC1 DOMAIN FAMILY MEMBER GTPASE-ACTIVATING PROTEIN"/>
    <property type="match status" value="1"/>
</dbReference>
<evidence type="ECO:0000313" key="8">
    <source>
        <dbReference type="Proteomes" id="UP000225706"/>
    </source>
</evidence>
<dbReference type="InterPro" id="IPR037213">
    <property type="entry name" value="Run_dom_sf"/>
</dbReference>
<dbReference type="STRING" id="50429.A0A2B4RQ79"/>